<comment type="caution">
    <text evidence="1">The sequence shown here is derived from an EMBL/GenBank/DDBJ whole genome shotgun (WGS) entry which is preliminary data.</text>
</comment>
<dbReference type="Proteomes" id="UP001221898">
    <property type="component" value="Unassembled WGS sequence"/>
</dbReference>
<name>A0AAD7WQN3_9TELE</name>
<protein>
    <submittedName>
        <fullName evidence="1">Uncharacterized protein</fullName>
    </submittedName>
</protein>
<sequence>MLCHPAIADGQTHWDGRWITTANLLFVDSLWGPQGVPVSQERAFSWRAKSRGRACETNDRNNEGAH</sequence>
<keyword evidence="2" id="KW-1185">Reference proteome</keyword>
<accession>A0AAD7WQN3</accession>
<evidence type="ECO:0000313" key="2">
    <source>
        <dbReference type="Proteomes" id="UP001221898"/>
    </source>
</evidence>
<evidence type="ECO:0000313" key="1">
    <source>
        <dbReference type="EMBL" id="KAJ8405480.1"/>
    </source>
</evidence>
<gene>
    <name evidence="1" type="ORF">AAFF_G00319530</name>
</gene>
<organism evidence="1 2">
    <name type="scientific">Aldrovandia affinis</name>
    <dbReference type="NCBI Taxonomy" id="143900"/>
    <lineage>
        <taxon>Eukaryota</taxon>
        <taxon>Metazoa</taxon>
        <taxon>Chordata</taxon>
        <taxon>Craniata</taxon>
        <taxon>Vertebrata</taxon>
        <taxon>Euteleostomi</taxon>
        <taxon>Actinopterygii</taxon>
        <taxon>Neopterygii</taxon>
        <taxon>Teleostei</taxon>
        <taxon>Notacanthiformes</taxon>
        <taxon>Halosauridae</taxon>
        <taxon>Aldrovandia</taxon>
    </lineage>
</organism>
<dbReference type="AlphaFoldDB" id="A0AAD7WQN3"/>
<reference evidence="1" key="1">
    <citation type="journal article" date="2023" name="Science">
        <title>Genome structures resolve the early diversification of teleost fishes.</title>
        <authorList>
            <person name="Parey E."/>
            <person name="Louis A."/>
            <person name="Montfort J."/>
            <person name="Bouchez O."/>
            <person name="Roques C."/>
            <person name="Iampietro C."/>
            <person name="Lluch J."/>
            <person name="Castinel A."/>
            <person name="Donnadieu C."/>
            <person name="Desvignes T."/>
            <person name="Floi Bucao C."/>
            <person name="Jouanno E."/>
            <person name="Wen M."/>
            <person name="Mejri S."/>
            <person name="Dirks R."/>
            <person name="Jansen H."/>
            <person name="Henkel C."/>
            <person name="Chen W.J."/>
            <person name="Zahm M."/>
            <person name="Cabau C."/>
            <person name="Klopp C."/>
            <person name="Thompson A.W."/>
            <person name="Robinson-Rechavi M."/>
            <person name="Braasch I."/>
            <person name="Lecointre G."/>
            <person name="Bobe J."/>
            <person name="Postlethwait J.H."/>
            <person name="Berthelot C."/>
            <person name="Roest Crollius H."/>
            <person name="Guiguen Y."/>
        </authorList>
    </citation>
    <scope>NUCLEOTIDE SEQUENCE</scope>
    <source>
        <strain evidence="1">NC1722</strain>
    </source>
</reference>
<dbReference type="EMBL" id="JAINUG010000048">
    <property type="protein sequence ID" value="KAJ8405480.1"/>
    <property type="molecule type" value="Genomic_DNA"/>
</dbReference>
<proteinExistence type="predicted"/>